<reference evidence="1 2" key="1">
    <citation type="submission" date="2014-04" db="EMBL/GenBank/DDBJ databases">
        <authorList>
            <consortium name="DOE Joint Genome Institute"/>
            <person name="Kuo A."/>
            <person name="Tarkka M."/>
            <person name="Buscot F."/>
            <person name="Kohler A."/>
            <person name="Nagy L.G."/>
            <person name="Floudas D."/>
            <person name="Copeland A."/>
            <person name="Barry K.W."/>
            <person name="Cichocki N."/>
            <person name="Veneault-Fourrey C."/>
            <person name="LaButti K."/>
            <person name="Lindquist E.A."/>
            <person name="Lipzen A."/>
            <person name="Lundell T."/>
            <person name="Morin E."/>
            <person name="Murat C."/>
            <person name="Sun H."/>
            <person name="Tunlid A."/>
            <person name="Henrissat B."/>
            <person name="Grigoriev I.V."/>
            <person name="Hibbett D.S."/>
            <person name="Martin F."/>
            <person name="Nordberg H.P."/>
            <person name="Cantor M.N."/>
            <person name="Hua S.X."/>
        </authorList>
    </citation>
    <scope>NUCLEOTIDE SEQUENCE [LARGE SCALE GENOMIC DNA]</scope>
    <source>
        <strain evidence="1 2">F 1598</strain>
    </source>
</reference>
<dbReference type="AlphaFoldDB" id="A0A0C3BRD1"/>
<dbReference type="EMBL" id="KN832975">
    <property type="protein sequence ID" value="KIM89043.1"/>
    <property type="molecule type" value="Genomic_DNA"/>
</dbReference>
<name>A0A0C3BRD1_PILCF</name>
<evidence type="ECO:0000313" key="1">
    <source>
        <dbReference type="EMBL" id="KIM89043.1"/>
    </source>
</evidence>
<gene>
    <name evidence="1" type="ORF">PILCRDRAFT_812939</name>
</gene>
<proteinExistence type="predicted"/>
<dbReference type="HOGENOM" id="CLU_2758676_0_0_1"/>
<dbReference type="InParanoid" id="A0A0C3BRD1"/>
<evidence type="ECO:0000313" key="2">
    <source>
        <dbReference type="Proteomes" id="UP000054166"/>
    </source>
</evidence>
<accession>A0A0C3BRD1</accession>
<keyword evidence="2" id="KW-1185">Reference proteome</keyword>
<organism evidence="1 2">
    <name type="scientific">Piloderma croceum (strain F 1598)</name>
    <dbReference type="NCBI Taxonomy" id="765440"/>
    <lineage>
        <taxon>Eukaryota</taxon>
        <taxon>Fungi</taxon>
        <taxon>Dikarya</taxon>
        <taxon>Basidiomycota</taxon>
        <taxon>Agaricomycotina</taxon>
        <taxon>Agaricomycetes</taxon>
        <taxon>Agaricomycetidae</taxon>
        <taxon>Atheliales</taxon>
        <taxon>Atheliaceae</taxon>
        <taxon>Piloderma</taxon>
    </lineage>
</organism>
<sequence length="70" mass="7312">MLTYTKARLGVLDGTYFKAGSSLAQACQVGRVQLLKPGAAHQAAGTTVSFLGSIGLQHSDKDLILASSQY</sequence>
<dbReference type="Proteomes" id="UP000054166">
    <property type="component" value="Unassembled WGS sequence"/>
</dbReference>
<protein>
    <submittedName>
        <fullName evidence="1">Uncharacterized protein</fullName>
    </submittedName>
</protein>
<reference evidence="2" key="2">
    <citation type="submission" date="2015-01" db="EMBL/GenBank/DDBJ databases">
        <title>Evolutionary Origins and Diversification of the Mycorrhizal Mutualists.</title>
        <authorList>
            <consortium name="DOE Joint Genome Institute"/>
            <consortium name="Mycorrhizal Genomics Consortium"/>
            <person name="Kohler A."/>
            <person name="Kuo A."/>
            <person name="Nagy L.G."/>
            <person name="Floudas D."/>
            <person name="Copeland A."/>
            <person name="Barry K.W."/>
            <person name="Cichocki N."/>
            <person name="Veneault-Fourrey C."/>
            <person name="LaButti K."/>
            <person name="Lindquist E.A."/>
            <person name="Lipzen A."/>
            <person name="Lundell T."/>
            <person name="Morin E."/>
            <person name="Murat C."/>
            <person name="Riley R."/>
            <person name="Ohm R."/>
            <person name="Sun H."/>
            <person name="Tunlid A."/>
            <person name="Henrissat B."/>
            <person name="Grigoriev I.V."/>
            <person name="Hibbett D.S."/>
            <person name="Martin F."/>
        </authorList>
    </citation>
    <scope>NUCLEOTIDE SEQUENCE [LARGE SCALE GENOMIC DNA]</scope>
    <source>
        <strain evidence="2">F 1598</strain>
    </source>
</reference>